<proteinExistence type="predicted"/>
<evidence type="ECO:0000313" key="2">
    <source>
        <dbReference type="EMBL" id="KUK46821.1"/>
    </source>
</evidence>
<dbReference type="EMBL" id="LGFU01000006">
    <property type="protein sequence ID" value="KUK46821.1"/>
    <property type="molecule type" value="Genomic_DNA"/>
</dbReference>
<evidence type="ECO:0000256" key="1">
    <source>
        <dbReference type="ARBA" id="ARBA00023270"/>
    </source>
</evidence>
<evidence type="ECO:0000313" key="3">
    <source>
        <dbReference type="Proteomes" id="UP000064249"/>
    </source>
</evidence>
<dbReference type="InterPro" id="IPR001585">
    <property type="entry name" value="TAL/FSA"/>
</dbReference>
<sequence length="212" mass="23101">MTIYVDSAIPEEVLQAADWGWIGGVTTNPGLLAKSPLPPRETLKQLAAMVNGYVFYQLTAPTLDGMLQEALEAHHLLSDQLVLKIPATTLGFQVAARLSDDYTCAITAIFSPEQALLAQACGARYAIYYHNRAKQWMPEGAELGPKMVRLLAGNQDTEVLAASFKSKQEIYEAASAGVKHLTINFDLLKTLAEDEFSQRAVDEFNSNGVGIL</sequence>
<dbReference type="AlphaFoldDB" id="A0A101FYN1"/>
<dbReference type="Gene3D" id="3.20.20.70">
    <property type="entry name" value="Aldolase class I"/>
    <property type="match status" value="1"/>
</dbReference>
<keyword evidence="1" id="KW-0704">Schiff base</keyword>
<dbReference type="Proteomes" id="UP000064249">
    <property type="component" value="Unassembled WGS sequence"/>
</dbReference>
<name>A0A101FYN1_9CHLR</name>
<protein>
    <submittedName>
        <fullName evidence="2">Transaldolase</fullName>
    </submittedName>
</protein>
<dbReference type="PANTHER" id="PTHR10683">
    <property type="entry name" value="TRANSALDOLASE"/>
    <property type="match status" value="1"/>
</dbReference>
<accession>A0A101FYN1</accession>
<reference evidence="2 3" key="1">
    <citation type="journal article" date="2015" name="MBio">
        <title>Genome-Resolved Metagenomic Analysis Reveals Roles for Candidate Phyla and Other Microbial Community Members in Biogeochemical Transformations in Oil Reservoirs.</title>
        <authorList>
            <person name="Hu P."/>
            <person name="Tom L."/>
            <person name="Singh A."/>
            <person name="Thomas B.C."/>
            <person name="Baker B.J."/>
            <person name="Piceno Y.M."/>
            <person name="Andersen G.L."/>
            <person name="Banfield J.F."/>
        </authorList>
    </citation>
    <scope>NUCLEOTIDE SEQUENCE [LARGE SCALE GENOMIC DNA]</scope>
    <source>
        <strain evidence="2">46_16</strain>
    </source>
</reference>
<dbReference type="GO" id="GO:0005975">
    <property type="term" value="P:carbohydrate metabolic process"/>
    <property type="evidence" value="ECO:0007669"/>
    <property type="project" value="InterPro"/>
</dbReference>
<organism evidence="2 3">
    <name type="scientific">Anaerolinea thermophila</name>
    <dbReference type="NCBI Taxonomy" id="167964"/>
    <lineage>
        <taxon>Bacteria</taxon>
        <taxon>Bacillati</taxon>
        <taxon>Chloroflexota</taxon>
        <taxon>Anaerolineae</taxon>
        <taxon>Anaerolineales</taxon>
        <taxon>Anaerolineaceae</taxon>
        <taxon>Anaerolinea</taxon>
    </lineage>
</organism>
<comment type="caution">
    <text evidence="2">The sequence shown here is derived from an EMBL/GenBank/DDBJ whole genome shotgun (WGS) entry which is preliminary data.</text>
</comment>
<dbReference type="PANTHER" id="PTHR10683:SF36">
    <property type="entry name" value="TRANSALDOLASE"/>
    <property type="match status" value="1"/>
</dbReference>
<dbReference type="SUPFAM" id="SSF51569">
    <property type="entry name" value="Aldolase"/>
    <property type="match status" value="1"/>
</dbReference>
<dbReference type="Pfam" id="PF00923">
    <property type="entry name" value="TAL_FSA"/>
    <property type="match status" value="1"/>
</dbReference>
<gene>
    <name evidence="2" type="ORF">XD73_0292</name>
</gene>
<dbReference type="InterPro" id="IPR013785">
    <property type="entry name" value="Aldolase_TIM"/>
</dbReference>